<gene>
    <name evidence="2" type="ORF">A2Y82_00265</name>
</gene>
<keyword evidence="1" id="KW-0812">Transmembrane</keyword>
<organism evidence="2 3">
    <name type="scientific">Candidatus Buchananbacteria bacterium RBG_13_36_9</name>
    <dbReference type="NCBI Taxonomy" id="1797530"/>
    <lineage>
        <taxon>Bacteria</taxon>
        <taxon>Candidatus Buchananiibacteriota</taxon>
    </lineage>
</organism>
<name>A0A1G1XQ83_9BACT</name>
<evidence type="ECO:0000256" key="1">
    <source>
        <dbReference type="SAM" id="Phobius"/>
    </source>
</evidence>
<protein>
    <recommendedName>
        <fullName evidence="4">HTH cro/C1-type domain-containing protein</fullName>
    </recommendedName>
</protein>
<dbReference type="InterPro" id="IPR013783">
    <property type="entry name" value="Ig-like_fold"/>
</dbReference>
<dbReference type="GO" id="GO:0003677">
    <property type="term" value="F:DNA binding"/>
    <property type="evidence" value="ECO:0007669"/>
    <property type="project" value="InterPro"/>
</dbReference>
<dbReference type="Proteomes" id="UP000176498">
    <property type="component" value="Unassembled WGS sequence"/>
</dbReference>
<dbReference type="Gene3D" id="1.10.260.40">
    <property type="entry name" value="lambda repressor-like DNA-binding domains"/>
    <property type="match status" value="1"/>
</dbReference>
<dbReference type="InterPro" id="IPR050400">
    <property type="entry name" value="Bact_Cytoskel_RodZ"/>
</dbReference>
<dbReference type="AlphaFoldDB" id="A0A1G1XQ83"/>
<dbReference type="PANTHER" id="PTHR34475">
    <property type="match status" value="1"/>
</dbReference>
<keyword evidence="1" id="KW-0472">Membrane</keyword>
<dbReference type="PANTHER" id="PTHR34475:SF1">
    <property type="entry name" value="CYTOSKELETON PROTEIN RODZ"/>
    <property type="match status" value="1"/>
</dbReference>
<dbReference type="InterPro" id="IPR010982">
    <property type="entry name" value="Lambda_DNA-bd_dom_sf"/>
</dbReference>
<proteinExistence type="predicted"/>
<keyword evidence="1" id="KW-1133">Transmembrane helix</keyword>
<dbReference type="Gene3D" id="2.60.40.10">
    <property type="entry name" value="Immunoglobulins"/>
    <property type="match status" value="1"/>
</dbReference>
<feature type="transmembrane region" description="Helical" evidence="1">
    <location>
        <begin position="100"/>
        <end position="119"/>
    </location>
</feature>
<evidence type="ECO:0000313" key="3">
    <source>
        <dbReference type="Proteomes" id="UP000176498"/>
    </source>
</evidence>
<evidence type="ECO:0000313" key="2">
    <source>
        <dbReference type="EMBL" id="OGY41537.1"/>
    </source>
</evidence>
<dbReference type="EMBL" id="MHHZ01000017">
    <property type="protein sequence ID" value="OGY41537.1"/>
    <property type="molecule type" value="Genomic_DNA"/>
</dbReference>
<evidence type="ECO:0008006" key="4">
    <source>
        <dbReference type="Google" id="ProtNLM"/>
    </source>
</evidence>
<comment type="caution">
    <text evidence="2">The sequence shown here is derived from an EMBL/GenBank/DDBJ whole genome shotgun (WGS) entry which is preliminary data.</text>
</comment>
<dbReference type="Pfam" id="PF13413">
    <property type="entry name" value="HTH_25"/>
    <property type="match status" value="1"/>
</dbReference>
<accession>A0A1G1XQ83</accession>
<reference evidence="2 3" key="1">
    <citation type="journal article" date="2016" name="Nat. Commun.">
        <title>Thousands of microbial genomes shed light on interconnected biogeochemical processes in an aquifer system.</title>
        <authorList>
            <person name="Anantharaman K."/>
            <person name="Brown C.T."/>
            <person name="Hug L.A."/>
            <person name="Sharon I."/>
            <person name="Castelle C.J."/>
            <person name="Probst A.J."/>
            <person name="Thomas B.C."/>
            <person name="Singh A."/>
            <person name="Wilkins M.J."/>
            <person name="Karaoz U."/>
            <person name="Brodie E.L."/>
            <person name="Williams K.H."/>
            <person name="Hubbard S.S."/>
            <person name="Banfield J.F."/>
        </authorList>
    </citation>
    <scope>NUCLEOTIDE SEQUENCE [LARGE SCALE GENOMIC DNA]</scope>
</reference>
<sequence>MKEETLGQVFKRYREAEKIKIERIEKDTKISKRMILAIENDDYKQLPDDLYTTHIIKTYAKYLSLDYNKLLNLYHQNIGKVKEDKTTVTKKVKVYFTPQSARNLVIILIVVFLLVYLGFQISQIFKPPQLIILQPDRDLIILQNYLEIKGQTEKEARVFINEKEVFLDHQGQFSATLDLQDGLNLIKIAAVNKHSKENTVYRQILVQ</sequence>